<gene>
    <name evidence="4" type="ORF">NKR23_g8796</name>
</gene>
<dbReference type="EMBL" id="JANBVO010000032">
    <property type="protein sequence ID" value="KAJ9137901.1"/>
    <property type="molecule type" value="Genomic_DNA"/>
</dbReference>
<keyword evidence="5" id="KW-1185">Reference proteome</keyword>
<evidence type="ECO:0000259" key="3">
    <source>
        <dbReference type="Pfam" id="PF25358"/>
    </source>
</evidence>
<keyword evidence="1" id="KW-0548">Nucleotidyltransferase</keyword>
<dbReference type="InterPro" id="IPR057596">
    <property type="entry name" value="RDRP_core"/>
</dbReference>
<comment type="catalytic activity">
    <reaction evidence="1">
        <text>RNA(n) + a ribonucleoside 5'-triphosphate = RNA(n+1) + diphosphate</text>
        <dbReference type="Rhea" id="RHEA:21248"/>
        <dbReference type="Rhea" id="RHEA-COMP:14527"/>
        <dbReference type="Rhea" id="RHEA-COMP:17342"/>
        <dbReference type="ChEBI" id="CHEBI:33019"/>
        <dbReference type="ChEBI" id="CHEBI:61557"/>
        <dbReference type="ChEBI" id="CHEBI:140395"/>
        <dbReference type="EC" id="2.7.7.48"/>
    </reaction>
</comment>
<dbReference type="GO" id="GO:0031380">
    <property type="term" value="C:nuclear RNA-directed RNA polymerase complex"/>
    <property type="evidence" value="ECO:0007669"/>
    <property type="project" value="TreeGrafter"/>
</dbReference>
<dbReference type="EC" id="2.7.7.48" evidence="1"/>
<keyword evidence="1" id="KW-0694">RNA-binding</keyword>
<evidence type="ECO:0000259" key="2">
    <source>
        <dbReference type="Pfam" id="PF05183"/>
    </source>
</evidence>
<comment type="similarity">
    <text evidence="1">Belongs to the RdRP family.</text>
</comment>
<dbReference type="AlphaFoldDB" id="A0AA38VCJ3"/>
<dbReference type="PANTHER" id="PTHR23079:SF17">
    <property type="entry name" value="RNA-DEPENDENT RNA POLYMERASE"/>
    <property type="match status" value="1"/>
</dbReference>
<name>A0AA38VCJ3_9PEZI</name>
<comment type="caution">
    <text evidence="4">The sequence shown here is derived from an EMBL/GenBank/DDBJ whole genome shotgun (WGS) entry which is preliminary data.</text>
</comment>
<proteinExistence type="inferred from homology"/>
<dbReference type="GO" id="GO:0003723">
    <property type="term" value="F:RNA binding"/>
    <property type="evidence" value="ECO:0007669"/>
    <property type="project" value="UniProtKB-KW"/>
</dbReference>
<dbReference type="Pfam" id="PF05183">
    <property type="entry name" value="RdRP"/>
    <property type="match status" value="1"/>
</dbReference>
<feature type="domain" description="RdRP-like PH" evidence="3">
    <location>
        <begin position="137"/>
        <end position="289"/>
    </location>
</feature>
<evidence type="ECO:0000256" key="1">
    <source>
        <dbReference type="RuleBase" id="RU363098"/>
    </source>
</evidence>
<sequence>MEVFLRNLPTDLSEEGLRIHLEPLLKPLGIKDYLCEKAKKRRVAQITFLRLNDGQSFLSRHGETLEPPENRGRRALRNPRNTARLRITNQDVYCKPSNRHGAEGQPNPLTIRSLMHAAEERQIRHDDPEVDNPTIMFDMDSFSCGSCAFDNNQRLTYTPRVSWHSRGSIKFARRSVIVKQERSMIRIRMNSIVQLIWSKDGSLTLTLSTVPYFFLDDPEEDDLMIQIQTLCLSPGHRFPGRAEISRRRLCSLDESHATVVGHCLVYQFRVKSPELDSRMKNLAKKKTIPVEYYPLITQSMPLQRSIISIEALQKRLARCTQENLLPFSILFQLQALACNGYLHPAVVIDLTIALQNLYLADRAAGKRPISVDAMKRLFNTIDWPRPNGDASEFSVDSLIRRLRKIEDAIDGDFALQDGLFPAPTHLARINRIVVSPSRITLHGPELEAQNRVLRKFPECHDYFIRVQFCDEAGQDLQYNPRVTYDDVYARFKKILKEGVQVADENEILVTMIPDVTCGSRVFSDGIGSMSPGAMKRCRDYIPPNNPSLSCFQIRCGGAKGMLAVDSRLEGLQICIRKSMEKFITEDMHALGICDMASKPIPLVLNRQMIKILEDMGVSENWFLSLQNLELSRLKDITRSAYNVAGFLETQHIGSAIKLHRLFRECDFLGLDYRKDKFLRSVVQAAVLRELRLLKHKARIPVREGMTLFGVMDETGYLEEGQVYVTFDEQSGKHAPAPPDMQRMLVTRSPALHPGDVQEVVNTIPPNTHPLRSHYNCIVFSRNGQRDLPSKLSGGDLDGDLYNIIWDPDARPYVTFPPADYPRVPPKDIGRKVEKGDMAEFFVDFMKTDQLGVIATRHMILADQREMGTRDPDCVKLAELHSTAVDFSKTGIPVDLNTLPRADRSRPDFLAPGPHTVIHDKSEVQLQEQKILKSDDMDDNDDVAPPFQYYKSEKILGKLYRAIDEGKVWDQDVQRKPVAGGTPFWDDFIASIQTRCTAIANLDWRFRVEEAMRIRFVYEEAIFTVMKDFSEHPTDHISELEVFIGSVMSKTGIQTRRQLDRSLKLRDEFERIASWITRQMRPCYVGYPREGSGAETDALELCLACMIIGCQPNDSNKDSRRQRNGHGKLESFKAVAAAAFLRELELPERGSYGKVQAMSQSLV</sequence>
<evidence type="ECO:0000313" key="5">
    <source>
        <dbReference type="Proteomes" id="UP001174694"/>
    </source>
</evidence>
<protein>
    <recommendedName>
        <fullName evidence="1">RNA-dependent RNA polymerase</fullName>
        <ecNumber evidence="1">2.7.7.48</ecNumber>
    </recommendedName>
</protein>
<dbReference type="Pfam" id="PF25358">
    <property type="entry name" value="PH_fung_RdRP"/>
    <property type="match status" value="1"/>
</dbReference>
<reference evidence="4" key="1">
    <citation type="submission" date="2022-07" db="EMBL/GenBank/DDBJ databases">
        <title>Fungi with potential for degradation of polypropylene.</title>
        <authorList>
            <person name="Gostincar C."/>
        </authorList>
    </citation>
    <scope>NUCLEOTIDE SEQUENCE</scope>
    <source>
        <strain evidence="4">EXF-13308</strain>
    </source>
</reference>
<dbReference type="InterPro" id="IPR007855">
    <property type="entry name" value="RDRP"/>
</dbReference>
<dbReference type="GO" id="GO:0003968">
    <property type="term" value="F:RNA-directed RNA polymerase activity"/>
    <property type="evidence" value="ECO:0007669"/>
    <property type="project" value="UniProtKB-KW"/>
</dbReference>
<keyword evidence="1" id="KW-0808">Transferase</keyword>
<dbReference type="Proteomes" id="UP001174694">
    <property type="component" value="Unassembled WGS sequence"/>
</dbReference>
<keyword evidence="1 4" id="KW-0696">RNA-directed RNA polymerase</keyword>
<dbReference type="InterPro" id="IPR057503">
    <property type="entry name" value="PH_RdRP"/>
</dbReference>
<dbReference type="GO" id="GO:0030422">
    <property type="term" value="P:siRNA processing"/>
    <property type="evidence" value="ECO:0007669"/>
    <property type="project" value="TreeGrafter"/>
</dbReference>
<dbReference type="PANTHER" id="PTHR23079">
    <property type="entry name" value="RNA-DEPENDENT RNA POLYMERASE"/>
    <property type="match status" value="1"/>
</dbReference>
<organism evidence="4 5">
    <name type="scientific">Pleurostoma richardsiae</name>
    <dbReference type="NCBI Taxonomy" id="41990"/>
    <lineage>
        <taxon>Eukaryota</taxon>
        <taxon>Fungi</taxon>
        <taxon>Dikarya</taxon>
        <taxon>Ascomycota</taxon>
        <taxon>Pezizomycotina</taxon>
        <taxon>Sordariomycetes</taxon>
        <taxon>Sordariomycetidae</taxon>
        <taxon>Calosphaeriales</taxon>
        <taxon>Pleurostomataceae</taxon>
        <taxon>Pleurostoma</taxon>
    </lineage>
</organism>
<evidence type="ECO:0000313" key="4">
    <source>
        <dbReference type="EMBL" id="KAJ9137901.1"/>
    </source>
</evidence>
<accession>A0AA38VCJ3</accession>
<feature type="domain" description="RDRP core" evidence="2">
    <location>
        <begin position="503"/>
        <end position="962"/>
    </location>
</feature>